<dbReference type="OrthoDB" id="629492at2759"/>
<dbReference type="PANTHER" id="PTHR46512">
    <property type="entry name" value="PEPTIDYLPROLYL ISOMERASE"/>
    <property type="match status" value="1"/>
</dbReference>
<reference evidence="2 3" key="1">
    <citation type="submission" date="2016-09" db="EMBL/GenBank/DDBJ databases">
        <title>Extensive genetic diversity and differential bi-allelic expression allows diatom success in the polar Southern Ocean.</title>
        <authorList>
            <consortium name="DOE Joint Genome Institute"/>
            <person name="Mock T."/>
            <person name="Otillar R.P."/>
            <person name="Strauss J."/>
            <person name="Dupont C."/>
            <person name="Frickenhaus S."/>
            <person name="Maumus F."/>
            <person name="Mcmullan M."/>
            <person name="Sanges R."/>
            <person name="Schmutz J."/>
            <person name="Toseland A."/>
            <person name="Valas R."/>
            <person name="Veluchamy A."/>
            <person name="Ward B.J."/>
            <person name="Allen A."/>
            <person name="Barry K."/>
            <person name="Falciatore A."/>
            <person name="Ferrante M."/>
            <person name="Fortunato A.E."/>
            <person name="Gloeckner G."/>
            <person name="Gruber A."/>
            <person name="Hipkin R."/>
            <person name="Janech M."/>
            <person name="Kroth P."/>
            <person name="Leese F."/>
            <person name="Lindquist E."/>
            <person name="Lyon B.R."/>
            <person name="Martin J."/>
            <person name="Mayer C."/>
            <person name="Parker M."/>
            <person name="Quesneville H."/>
            <person name="Raymond J."/>
            <person name="Uhlig C."/>
            <person name="Valentin K.U."/>
            <person name="Worden A.Z."/>
            <person name="Armbrust E.V."/>
            <person name="Bowler C."/>
            <person name="Green B."/>
            <person name="Moulton V."/>
            <person name="Van Oosterhout C."/>
            <person name="Grigoriev I."/>
        </authorList>
    </citation>
    <scope>NUCLEOTIDE SEQUENCE [LARGE SCALE GENOMIC DNA]</scope>
    <source>
        <strain evidence="2 3">CCMP1102</strain>
    </source>
</reference>
<dbReference type="InterPro" id="IPR050754">
    <property type="entry name" value="FKBP4/5/8-like"/>
</dbReference>
<accession>A0A1E7EXX7</accession>
<feature type="compositionally biased region" description="Basic and acidic residues" evidence="1">
    <location>
        <begin position="357"/>
        <end position="370"/>
    </location>
</feature>
<dbReference type="InterPro" id="IPR011990">
    <property type="entry name" value="TPR-like_helical_dom_sf"/>
</dbReference>
<dbReference type="Gene3D" id="1.25.40.10">
    <property type="entry name" value="Tetratricopeptide repeat domain"/>
    <property type="match status" value="1"/>
</dbReference>
<gene>
    <name evidence="2" type="ORF">FRACYDRAFT_247196</name>
</gene>
<proteinExistence type="predicted"/>
<organism evidence="2 3">
    <name type="scientific">Fragilariopsis cylindrus CCMP1102</name>
    <dbReference type="NCBI Taxonomy" id="635003"/>
    <lineage>
        <taxon>Eukaryota</taxon>
        <taxon>Sar</taxon>
        <taxon>Stramenopiles</taxon>
        <taxon>Ochrophyta</taxon>
        <taxon>Bacillariophyta</taxon>
        <taxon>Bacillariophyceae</taxon>
        <taxon>Bacillariophycidae</taxon>
        <taxon>Bacillariales</taxon>
        <taxon>Bacillariaceae</taxon>
        <taxon>Fragilariopsis</taxon>
    </lineage>
</organism>
<name>A0A1E7EXX7_9STRA</name>
<dbReference type="EMBL" id="KV784371">
    <property type="protein sequence ID" value="OEU10655.1"/>
    <property type="molecule type" value="Genomic_DNA"/>
</dbReference>
<dbReference type="AlphaFoldDB" id="A0A1E7EXX7"/>
<evidence type="ECO:0000313" key="2">
    <source>
        <dbReference type="EMBL" id="OEU10655.1"/>
    </source>
</evidence>
<dbReference type="KEGG" id="fcy:FRACYDRAFT_247196"/>
<feature type="region of interest" description="Disordered" evidence="1">
    <location>
        <begin position="356"/>
        <end position="427"/>
    </location>
</feature>
<dbReference type="PANTHER" id="PTHR46512:SF9">
    <property type="entry name" value="PEPTIDYLPROLYL ISOMERASE"/>
    <property type="match status" value="1"/>
</dbReference>
<evidence type="ECO:0000256" key="1">
    <source>
        <dbReference type="SAM" id="MobiDB-lite"/>
    </source>
</evidence>
<protein>
    <recommendedName>
        <fullName evidence="4">TPR-like protein</fullName>
    </recommendedName>
</protein>
<dbReference type="SUPFAM" id="SSF48452">
    <property type="entry name" value="TPR-like"/>
    <property type="match status" value="1"/>
</dbReference>
<dbReference type="InParanoid" id="A0A1E7EXX7"/>
<evidence type="ECO:0008006" key="4">
    <source>
        <dbReference type="Google" id="ProtNLM"/>
    </source>
</evidence>
<keyword evidence="3" id="KW-1185">Reference proteome</keyword>
<sequence length="454" mass="51331">MAPKSLDFTEEFSNFVPEERNQAIVNTPFGKGIVIRTRNGDKKDVNNPETVSIREIELTDWTKPELEANDFKGGISKPHMLYSPTDFPSISPTVDDDVMTQFGRGKIVEIRNDDRNTHVVKLSSWRLAGRSSVFCYLTSKECTVMRPYRFYDMDVFEKVEHANDLKKDATSKFSSKDYDGALEIYAKAVDTVRYVQHGKDSTNELRADLIVVMITCSNNASLCSSKKKDWERTEKFAANSLVLIDALESKKDTSKIRKILNNDGIKDSQLFGTWKVKSLILIAKAQMERNDTSKAINTLKKALESISLYKKEGDNMSKQLSAQEKDIRRIRLECSQRIKLSRKIEKERAKAMFGGFEEEKKDFSEKKETVAKQTQIPNPPPPIRSPSEHLSEGDSSTTNTRNSTIEGPANIDVPSETKTNKRQSSKKKVVFADGTVPGSHFSLLQEFAVGWAAW</sequence>
<evidence type="ECO:0000313" key="3">
    <source>
        <dbReference type="Proteomes" id="UP000095751"/>
    </source>
</evidence>
<dbReference type="Proteomes" id="UP000095751">
    <property type="component" value="Unassembled WGS sequence"/>
</dbReference>
<feature type="compositionally biased region" description="Polar residues" evidence="1">
    <location>
        <begin position="393"/>
        <end position="405"/>
    </location>
</feature>